<dbReference type="InterPro" id="IPR010255">
    <property type="entry name" value="Haem_peroxidase_sf"/>
</dbReference>
<dbReference type="Gene3D" id="1.10.640.10">
    <property type="entry name" value="Haem peroxidase domain superfamily, animal type"/>
    <property type="match status" value="1"/>
</dbReference>
<organism evidence="1 2">
    <name type="scientific">Araneus ventricosus</name>
    <name type="common">Orbweaver spider</name>
    <name type="synonym">Epeira ventricosa</name>
    <dbReference type="NCBI Taxonomy" id="182803"/>
    <lineage>
        <taxon>Eukaryota</taxon>
        <taxon>Metazoa</taxon>
        <taxon>Ecdysozoa</taxon>
        <taxon>Arthropoda</taxon>
        <taxon>Chelicerata</taxon>
        <taxon>Arachnida</taxon>
        <taxon>Araneae</taxon>
        <taxon>Araneomorphae</taxon>
        <taxon>Entelegynae</taxon>
        <taxon>Araneoidea</taxon>
        <taxon>Araneidae</taxon>
        <taxon>Araneus</taxon>
    </lineage>
</organism>
<dbReference type="PROSITE" id="PS50292">
    <property type="entry name" value="PEROXIDASE_3"/>
    <property type="match status" value="1"/>
</dbReference>
<keyword evidence="2" id="KW-1185">Reference proteome</keyword>
<proteinExistence type="predicted"/>
<dbReference type="InterPro" id="IPR019791">
    <property type="entry name" value="Haem_peroxidase_animal"/>
</dbReference>
<dbReference type="Proteomes" id="UP000499080">
    <property type="component" value="Unassembled WGS sequence"/>
</dbReference>
<protein>
    <submittedName>
        <fullName evidence="1">Uncharacterized protein</fullName>
    </submittedName>
</protein>
<feature type="non-terminal residue" evidence="1">
    <location>
        <position position="1"/>
    </location>
</feature>
<reference evidence="1 2" key="1">
    <citation type="journal article" date="2019" name="Sci. Rep.">
        <title>Orb-weaving spider Araneus ventricosus genome elucidates the spidroin gene catalogue.</title>
        <authorList>
            <person name="Kono N."/>
            <person name="Nakamura H."/>
            <person name="Ohtoshi R."/>
            <person name="Moran D.A.P."/>
            <person name="Shinohara A."/>
            <person name="Yoshida Y."/>
            <person name="Fujiwara M."/>
            <person name="Mori M."/>
            <person name="Tomita M."/>
            <person name="Arakawa K."/>
        </authorList>
    </citation>
    <scope>NUCLEOTIDE SEQUENCE [LARGE SCALE GENOMIC DNA]</scope>
</reference>
<sequence>HRAQKNSATAPLDANIVYGVSEEEAKQLRTNDGTG</sequence>
<name>A0A4Y2EH94_ARAVE</name>
<dbReference type="AlphaFoldDB" id="A0A4Y2EH94"/>
<dbReference type="EMBL" id="BGPR01092553">
    <property type="protein sequence ID" value="GBM27619.1"/>
    <property type="molecule type" value="Genomic_DNA"/>
</dbReference>
<dbReference type="SUPFAM" id="SSF48113">
    <property type="entry name" value="Heme-dependent peroxidases"/>
    <property type="match status" value="1"/>
</dbReference>
<accession>A0A4Y2EH94</accession>
<comment type="caution">
    <text evidence="1">The sequence shown here is derived from an EMBL/GenBank/DDBJ whole genome shotgun (WGS) entry which is preliminary data.</text>
</comment>
<evidence type="ECO:0000313" key="1">
    <source>
        <dbReference type="EMBL" id="GBM27619.1"/>
    </source>
</evidence>
<evidence type="ECO:0000313" key="2">
    <source>
        <dbReference type="Proteomes" id="UP000499080"/>
    </source>
</evidence>
<dbReference type="GO" id="GO:0020037">
    <property type="term" value="F:heme binding"/>
    <property type="evidence" value="ECO:0007669"/>
    <property type="project" value="InterPro"/>
</dbReference>
<dbReference type="GO" id="GO:0004601">
    <property type="term" value="F:peroxidase activity"/>
    <property type="evidence" value="ECO:0007669"/>
    <property type="project" value="InterPro"/>
</dbReference>
<dbReference type="Pfam" id="PF03098">
    <property type="entry name" value="An_peroxidase"/>
    <property type="match status" value="1"/>
</dbReference>
<gene>
    <name evidence="1" type="ORF">AVEN_46236_1</name>
</gene>
<dbReference type="InterPro" id="IPR037120">
    <property type="entry name" value="Haem_peroxidase_sf_animal"/>
</dbReference>
<dbReference type="GO" id="GO:0006979">
    <property type="term" value="P:response to oxidative stress"/>
    <property type="evidence" value="ECO:0007669"/>
    <property type="project" value="InterPro"/>
</dbReference>